<evidence type="ECO:0000256" key="1">
    <source>
        <dbReference type="ARBA" id="ARBA00022630"/>
    </source>
</evidence>
<dbReference type="Proteomes" id="UP000189818">
    <property type="component" value="Unassembled WGS sequence"/>
</dbReference>
<proteinExistence type="predicted"/>
<dbReference type="Pfam" id="PF00743">
    <property type="entry name" value="FMO-like"/>
    <property type="match status" value="1"/>
</dbReference>
<keyword evidence="3" id="KW-0560">Oxidoreductase</keyword>
<evidence type="ECO:0000256" key="2">
    <source>
        <dbReference type="ARBA" id="ARBA00022827"/>
    </source>
</evidence>
<evidence type="ECO:0000313" key="4">
    <source>
        <dbReference type="EMBL" id="SKC13174.1"/>
    </source>
</evidence>
<dbReference type="RefSeq" id="WP_079651079.1">
    <property type="nucleotide sequence ID" value="NZ_FUYM01000023.1"/>
</dbReference>
<dbReference type="GO" id="GO:0050660">
    <property type="term" value="F:flavin adenine dinucleotide binding"/>
    <property type="evidence" value="ECO:0007669"/>
    <property type="project" value="InterPro"/>
</dbReference>
<dbReference type="OrthoDB" id="312624at2"/>
<name>A0A1T5GXM2_9SPHN</name>
<dbReference type="STRING" id="439228.SAMN06295920_12319"/>
<dbReference type="SUPFAM" id="SSF51905">
    <property type="entry name" value="FAD/NAD(P)-binding domain"/>
    <property type="match status" value="2"/>
</dbReference>
<dbReference type="PANTHER" id="PTHR42877:SF4">
    <property type="entry name" value="FAD_NAD(P)-BINDING DOMAIN-CONTAINING PROTEIN-RELATED"/>
    <property type="match status" value="1"/>
</dbReference>
<sequence>MSEHVSTKILIVGSGANAISPAVKLALRGETDFRMITKDSDFGGVWHVNRYPGCITDIHVAAYQFSYEISGEWTSSHPEAREMAAYLRKVARHYGLYDHVDFNTELLGAEWDKNGLYWKVTTNAVTYHARFLILCTGFLEQLKFPELGGTEKFKGRLFHSVHWPEGYTGEGDRIAVLGTSASGVQIVPEMQKVADHVFVFQRTPMHLLPLNREVYSPDELARRRSDPDFLVKERDEKLAMFDKVAYDALFNSETPQQVAERQALIDAHRERLVPDPDLREKLTPKYLLGCKRPTRTDLFYPSLQQPNVTLIAEGAVALEEDTIISSSGQAFEVDAVVMATGFYWGGDILNRIRRRDGRTVAEHQAGHRRAHKSVSLSGCPNLFLVGGAGANGAVWNGYAPGELVPEYIFAVLDYMKDNGIEAFEVREECETEWKARTDEILSKAAIVVGGCVNYMLDESGHDMSSWPGTMRDMERAMQNFEPDHYQPIGAGS</sequence>
<reference evidence="5" key="1">
    <citation type="submission" date="2017-02" db="EMBL/GenBank/DDBJ databases">
        <authorList>
            <person name="Varghese N."/>
            <person name="Submissions S."/>
        </authorList>
    </citation>
    <scope>NUCLEOTIDE SEQUENCE [LARGE SCALE GENOMIC DNA]</scope>
    <source>
        <strain evidence="5">UM2</strain>
    </source>
</reference>
<dbReference type="AlphaFoldDB" id="A0A1T5GXM2"/>
<protein>
    <submittedName>
        <fullName evidence="4">Predicted flavoprotein CzcO associated with the cation diffusion facilitator CzcD</fullName>
    </submittedName>
</protein>
<evidence type="ECO:0000313" key="5">
    <source>
        <dbReference type="Proteomes" id="UP000189818"/>
    </source>
</evidence>
<dbReference type="InterPro" id="IPR020946">
    <property type="entry name" value="Flavin_mOase-like"/>
</dbReference>
<dbReference type="InterPro" id="IPR036188">
    <property type="entry name" value="FAD/NAD-bd_sf"/>
</dbReference>
<gene>
    <name evidence="4" type="ORF">SAMN06295920_12319</name>
</gene>
<dbReference type="GO" id="GO:0050661">
    <property type="term" value="F:NADP binding"/>
    <property type="evidence" value="ECO:0007669"/>
    <property type="project" value="InterPro"/>
</dbReference>
<keyword evidence="1" id="KW-0285">Flavoprotein</keyword>
<keyword evidence="5" id="KW-1185">Reference proteome</keyword>
<dbReference type="PANTHER" id="PTHR42877">
    <property type="entry name" value="L-ORNITHINE N(5)-MONOOXYGENASE-RELATED"/>
    <property type="match status" value="1"/>
</dbReference>
<evidence type="ECO:0000256" key="3">
    <source>
        <dbReference type="ARBA" id="ARBA00023002"/>
    </source>
</evidence>
<organism evidence="4 5">
    <name type="scientific">Rhizorhabdus histidinilytica</name>
    <dbReference type="NCBI Taxonomy" id="439228"/>
    <lineage>
        <taxon>Bacteria</taxon>
        <taxon>Pseudomonadati</taxon>
        <taxon>Pseudomonadota</taxon>
        <taxon>Alphaproteobacteria</taxon>
        <taxon>Sphingomonadales</taxon>
        <taxon>Sphingomonadaceae</taxon>
        <taxon>Rhizorhabdus</taxon>
    </lineage>
</organism>
<dbReference type="GO" id="GO:0004499">
    <property type="term" value="F:N,N-dimethylaniline monooxygenase activity"/>
    <property type="evidence" value="ECO:0007669"/>
    <property type="project" value="InterPro"/>
</dbReference>
<dbReference type="InterPro" id="IPR051209">
    <property type="entry name" value="FAD-bind_Monooxygenase_sf"/>
</dbReference>
<accession>A0A1T5GXM2</accession>
<keyword evidence="2" id="KW-0274">FAD</keyword>
<dbReference type="EMBL" id="FUYM01000023">
    <property type="protein sequence ID" value="SKC13174.1"/>
    <property type="molecule type" value="Genomic_DNA"/>
</dbReference>
<dbReference type="Gene3D" id="3.50.50.60">
    <property type="entry name" value="FAD/NAD(P)-binding domain"/>
    <property type="match status" value="2"/>
</dbReference>